<evidence type="ECO:0008006" key="3">
    <source>
        <dbReference type="Google" id="ProtNLM"/>
    </source>
</evidence>
<dbReference type="KEGG" id="spon:HME9304_01520"/>
<dbReference type="AlphaFoldDB" id="A0A2Z4LTA6"/>
<protein>
    <recommendedName>
        <fullName evidence="3">Lipoprotein</fullName>
    </recommendedName>
</protein>
<dbReference type="Proteomes" id="UP000248536">
    <property type="component" value="Chromosome"/>
</dbReference>
<keyword evidence="2" id="KW-1185">Reference proteome</keyword>
<dbReference type="RefSeq" id="WP_112377985.1">
    <property type="nucleotide sequence ID" value="NZ_CP030104.1"/>
</dbReference>
<evidence type="ECO:0000313" key="1">
    <source>
        <dbReference type="EMBL" id="AWX44517.1"/>
    </source>
</evidence>
<gene>
    <name evidence="1" type="ORF">HME9304_01520</name>
</gene>
<evidence type="ECO:0000313" key="2">
    <source>
        <dbReference type="Proteomes" id="UP000248536"/>
    </source>
</evidence>
<accession>A0A2Z4LTA6</accession>
<proteinExistence type="predicted"/>
<sequence length="180" mass="21443">MKVLILLLSFTLFISCIPIRIAPKIKDHKITKGKRFKRGLPKKNMFIFEDPKNENEFYNYINTKFQLQDYYVDVEVPFEIENEKYYFSFYEVEIPTKTINLLPLMVDGVLSQTTDMDLILEDAYASRKGNWYIAIEVFNNSEKDCLHEDSKFRIKVLPYLGQLKKEYMNTVNYNEVVFKN</sequence>
<organism evidence="1 2">
    <name type="scientific">Flagellimonas maritima</name>
    <dbReference type="NCBI Taxonomy" id="1383885"/>
    <lineage>
        <taxon>Bacteria</taxon>
        <taxon>Pseudomonadati</taxon>
        <taxon>Bacteroidota</taxon>
        <taxon>Flavobacteriia</taxon>
        <taxon>Flavobacteriales</taxon>
        <taxon>Flavobacteriaceae</taxon>
        <taxon>Flagellimonas</taxon>
    </lineage>
</organism>
<name>A0A2Z4LTA6_9FLAO</name>
<dbReference type="EMBL" id="CP030104">
    <property type="protein sequence ID" value="AWX44517.1"/>
    <property type="molecule type" value="Genomic_DNA"/>
</dbReference>
<dbReference type="PROSITE" id="PS51257">
    <property type="entry name" value="PROKAR_LIPOPROTEIN"/>
    <property type="match status" value="1"/>
</dbReference>
<reference evidence="1 2" key="1">
    <citation type="submission" date="2018-06" db="EMBL/GenBank/DDBJ databases">
        <title>Spongiibacterium sp. HME9304 Genome sequencing and assembly.</title>
        <authorList>
            <person name="Kang H."/>
            <person name="Kim H."/>
            <person name="Joh K."/>
        </authorList>
    </citation>
    <scope>NUCLEOTIDE SEQUENCE [LARGE SCALE GENOMIC DNA]</scope>
    <source>
        <strain evidence="1 2">HME9304</strain>
    </source>
</reference>
<dbReference type="OrthoDB" id="1164799at2"/>